<organism evidence="1 2">
    <name type="scientific">Vibrio gallaecicus</name>
    <dbReference type="NCBI Taxonomy" id="552386"/>
    <lineage>
        <taxon>Bacteria</taxon>
        <taxon>Pseudomonadati</taxon>
        <taxon>Pseudomonadota</taxon>
        <taxon>Gammaproteobacteria</taxon>
        <taxon>Vibrionales</taxon>
        <taxon>Vibrionaceae</taxon>
        <taxon>Vibrio</taxon>
    </lineage>
</organism>
<evidence type="ECO:0000313" key="2">
    <source>
        <dbReference type="Proteomes" id="UP001570417"/>
    </source>
</evidence>
<proteinExistence type="predicted"/>
<protein>
    <submittedName>
        <fullName evidence="1">Uncharacterized protein</fullName>
    </submittedName>
</protein>
<accession>A0ABV4NFA5</accession>
<gene>
    <name evidence="1" type="ORF">AB4566_17350</name>
</gene>
<name>A0ABV4NFA5_9VIBR</name>
<evidence type="ECO:0000313" key="1">
    <source>
        <dbReference type="EMBL" id="MFA0570043.1"/>
    </source>
</evidence>
<keyword evidence="2" id="KW-1185">Reference proteome</keyword>
<sequence>MNQKTRLRNLGGGINILSDFSRQDIDVGFWQECCAEIKVYAVLRTKGGSGERHTVRVLQKELMQRGERPLIVRIFGTRKDEYGPYFDSLTRLEGPDKLTGSIIWDWSESHCNYQLALILLKSSFTSVILTQGGSSGVDYKDVIKAAELARHTYLSVNVDCDSSVESQKNVVEELKNSMLNLECVSSVLWKGNRRDEPHYELMNLSNVGVEHPLSAQN</sequence>
<reference evidence="1 2" key="1">
    <citation type="journal article" date="2024" name="ISME J.">
        <title>Tailless and filamentous prophages are predominant in marine Vibrio.</title>
        <authorList>
            <person name="Steensen K."/>
            <person name="Seneca J."/>
            <person name="Bartlau N."/>
            <person name="Yu X.A."/>
            <person name="Hussain F.A."/>
            <person name="Polz M.F."/>
        </authorList>
    </citation>
    <scope>NUCLEOTIDE SEQUENCE [LARGE SCALE GENOMIC DNA]</scope>
    <source>
        <strain evidence="1 2">10N.222.51.A1</strain>
    </source>
</reference>
<dbReference type="Proteomes" id="UP001570417">
    <property type="component" value="Unassembled WGS sequence"/>
</dbReference>
<dbReference type="RefSeq" id="WP_372267370.1">
    <property type="nucleotide sequence ID" value="NZ_JBFRUW010000063.1"/>
</dbReference>
<dbReference type="EMBL" id="JBFRUW010000063">
    <property type="protein sequence ID" value="MFA0570043.1"/>
    <property type="molecule type" value="Genomic_DNA"/>
</dbReference>
<comment type="caution">
    <text evidence="1">The sequence shown here is derived from an EMBL/GenBank/DDBJ whole genome shotgun (WGS) entry which is preliminary data.</text>
</comment>